<keyword evidence="2" id="KW-1185">Reference proteome</keyword>
<reference evidence="1 2" key="1">
    <citation type="submission" date="2019-01" db="EMBL/GenBank/DDBJ databases">
        <title>Complete genome sequencing of Aequorivita sp. H23M31.</title>
        <authorList>
            <person name="Bae J.-W."/>
        </authorList>
    </citation>
    <scope>NUCLEOTIDE SEQUENCE [LARGE SCALE GENOMIC DNA]</scope>
    <source>
        <strain evidence="1 2">H23M31</strain>
    </source>
</reference>
<gene>
    <name evidence="1" type="ORF">EI546_15520</name>
</gene>
<evidence type="ECO:0000313" key="1">
    <source>
        <dbReference type="EMBL" id="QAA83036.1"/>
    </source>
</evidence>
<organism evidence="1 2">
    <name type="scientific">Aequorivita ciconiae</name>
    <dbReference type="NCBI Taxonomy" id="2494375"/>
    <lineage>
        <taxon>Bacteria</taxon>
        <taxon>Pseudomonadati</taxon>
        <taxon>Bacteroidota</taxon>
        <taxon>Flavobacteriia</taxon>
        <taxon>Flavobacteriales</taxon>
        <taxon>Flavobacteriaceae</taxon>
        <taxon>Aequorivita</taxon>
    </lineage>
</organism>
<sequence>MNTIIRYFMAFALQITASSVTHKMEDLSMANNNKVPEITVQISEDCPKAIGNKIINTLKVIEMSKPKDLNF</sequence>
<accession>A0A410G6Z6</accession>
<dbReference type="EMBL" id="CP034951">
    <property type="protein sequence ID" value="QAA83036.1"/>
    <property type="molecule type" value="Genomic_DNA"/>
</dbReference>
<evidence type="ECO:0000313" key="2">
    <source>
        <dbReference type="Proteomes" id="UP000285517"/>
    </source>
</evidence>
<dbReference type="Proteomes" id="UP000285517">
    <property type="component" value="Chromosome"/>
</dbReference>
<protein>
    <submittedName>
        <fullName evidence="1">Uncharacterized protein</fullName>
    </submittedName>
</protein>
<proteinExistence type="predicted"/>
<dbReference type="RefSeq" id="WP_128251399.1">
    <property type="nucleotide sequence ID" value="NZ_CP034951.1"/>
</dbReference>
<dbReference type="KEGG" id="aev:EI546_15520"/>
<dbReference type="AlphaFoldDB" id="A0A410G6Z6"/>
<name>A0A410G6Z6_9FLAO</name>